<comment type="caution">
    <text evidence="1">The sequence shown here is derived from an EMBL/GenBank/DDBJ whole genome shotgun (WGS) entry which is preliminary data.</text>
</comment>
<dbReference type="Proteomes" id="UP000580250">
    <property type="component" value="Unassembled WGS sequence"/>
</dbReference>
<dbReference type="AlphaFoldDB" id="A0A6V7UVR4"/>
<gene>
    <name evidence="1" type="ORF">MENT_LOCUS17790</name>
</gene>
<reference evidence="1 2" key="1">
    <citation type="submission" date="2020-08" db="EMBL/GenBank/DDBJ databases">
        <authorList>
            <person name="Koutsovoulos G."/>
            <person name="Danchin GJ E."/>
        </authorList>
    </citation>
    <scope>NUCLEOTIDE SEQUENCE [LARGE SCALE GENOMIC DNA]</scope>
</reference>
<name>A0A6V7UVR4_MELEN</name>
<protein>
    <submittedName>
        <fullName evidence="1">Uncharacterized protein</fullName>
    </submittedName>
</protein>
<accession>A0A6V7UVR4</accession>
<proteinExistence type="predicted"/>
<organism evidence="1 2">
    <name type="scientific">Meloidogyne enterolobii</name>
    <name type="common">Root-knot nematode worm</name>
    <name type="synonym">Meloidogyne mayaguensis</name>
    <dbReference type="NCBI Taxonomy" id="390850"/>
    <lineage>
        <taxon>Eukaryota</taxon>
        <taxon>Metazoa</taxon>
        <taxon>Ecdysozoa</taxon>
        <taxon>Nematoda</taxon>
        <taxon>Chromadorea</taxon>
        <taxon>Rhabditida</taxon>
        <taxon>Tylenchina</taxon>
        <taxon>Tylenchomorpha</taxon>
        <taxon>Tylenchoidea</taxon>
        <taxon>Meloidogynidae</taxon>
        <taxon>Meloidogyninae</taxon>
        <taxon>Meloidogyne</taxon>
    </lineage>
</organism>
<sequence>MAASSSTSVLGSMEIIECADKDELEFKLKMFVGEENVKWVKMEHDENGKEYYRCCHYKDCMCMAEMIVDGLKILFSGEHEGHEHDMLDEIGLMKALHFIE</sequence>
<dbReference type="EMBL" id="CAJEWN010000117">
    <property type="protein sequence ID" value="CAD2166371.1"/>
    <property type="molecule type" value="Genomic_DNA"/>
</dbReference>
<evidence type="ECO:0000313" key="2">
    <source>
        <dbReference type="Proteomes" id="UP000580250"/>
    </source>
</evidence>
<evidence type="ECO:0000313" key="1">
    <source>
        <dbReference type="EMBL" id="CAD2166371.1"/>
    </source>
</evidence>